<accession>A0A447P1B6</accession>
<dbReference type="InterPro" id="IPR036185">
    <property type="entry name" value="DNA_heli_DnaB-like_N_sf"/>
</dbReference>
<dbReference type="Gene3D" id="1.10.860.10">
    <property type="entry name" value="DNAb Helicase, Chain A"/>
    <property type="match status" value="1"/>
</dbReference>
<comment type="similarity">
    <text evidence="1">Belongs to the helicase family. DnaB subfamily.</text>
</comment>
<evidence type="ECO:0000256" key="7">
    <source>
        <dbReference type="ARBA" id="ARBA00022840"/>
    </source>
</evidence>
<dbReference type="PANTHER" id="PTHR30153">
    <property type="entry name" value="REPLICATIVE DNA HELICASE DNAB"/>
    <property type="match status" value="1"/>
</dbReference>
<dbReference type="GO" id="GO:0005524">
    <property type="term" value="F:ATP binding"/>
    <property type="evidence" value="ECO:0007669"/>
    <property type="project" value="UniProtKB-KW"/>
</dbReference>
<dbReference type="AlphaFoldDB" id="A0A447P1B6"/>
<dbReference type="EMBL" id="LR134142">
    <property type="protein sequence ID" value="VEA09298.1"/>
    <property type="molecule type" value="Genomic_DNA"/>
</dbReference>
<dbReference type="SUPFAM" id="SSF48024">
    <property type="entry name" value="N-terminal domain of DnaB helicase"/>
    <property type="match status" value="1"/>
</dbReference>
<proteinExistence type="inferred from homology"/>
<keyword evidence="2" id="KW-0639">Primosome</keyword>
<evidence type="ECO:0000259" key="13">
    <source>
        <dbReference type="PROSITE" id="PS51199"/>
    </source>
</evidence>
<keyword evidence="3" id="KW-0235">DNA replication</keyword>
<keyword evidence="8" id="KW-0238">DNA-binding</keyword>
<dbReference type="GO" id="GO:1990077">
    <property type="term" value="C:primosome complex"/>
    <property type="evidence" value="ECO:0007669"/>
    <property type="project" value="UniProtKB-KW"/>
</dbReference>
<dbReference type="GO" id="GO:0005829">
    <property type="term" value="C:cytosol"/>
    <property type="evidence" value="ECO:0007669"/>
    <property type="project" value="TreeGrafter"/>
</dbReference>
<dbReference type="InterPro" id="IPR007693">
    <property type="entry name" value="DNA_helicase_DnaB-like_N"/>
</dbReference>
<evidence type="ECO:0000256" key="11">
    <source>
        <dbReference type="ARBA" id="ARBA00044969"/>
    </source>
</evidence>
<keyword evidence="4" id="KW-0547">Nucleotide-binding</keyword>
<evidence type="ECO:0000256" key="3">
    <source>
        <dbReference type="ARBA" id="ARBA00022705"/>
    </source>
</evidence>
<evidence type="ECO:0000256" key="2">
    <source>
        <dbReference type="ARBA" id="ARBA00022515"/>
    </source>
</evidence>
<keyword evidence="6 14" id="KW-0347">Helicase</keyword>
<dbReference type="PANTHER" id="PTHR30153:SF2">
    <property type="entry name" value="REPLICATIVE DNA HELICASE"/>
    <property type="match status" value="1"/>
</dbReference>
<dbReference type="Gene3D" id="3.40.50.300">
    <property type="entry name" value="P-loop containing nucleotide triphosphate hydrolases"/>
    <property type="match status" value="1"/>
</dbReference>
<evidence type="ECO:0000256" key="8">
    <source>
        <dbReference type="ARBA" id="ARBA00023125"/>
    </source>
</evidence>
<dbReference type="GO" id="GO:0006269">
    <property type="term" value="P:DNA replication, synthesis of primer"/>
    <property type="evidence" value="ECO:0007669"/>
    <property type="project" value="UniProtKB-KW"/>
</dbReference>
<dbReference type="GO" id="GO:0016887">
    <property type="term" value="F:ATP hydrolysis activity"/>
    <property type="evidence" value="ECO:0007669"/>
    <property type="project" value="RHEA"/>
</dbReference>
<evidence type="ECO:0000256" key="4">
    <source>
        <dbReference type="ARBA" id="ARBA00022741"/>
    </source>
</evidence>
<gene>
    <name evidence="14" type="primary">dnaB_2</name>
    <name evidence="14" type="ORF">NCTC7406_04536</name>
</gene>
<evidence type="ECO:0000256" key="1">
    <source>
        <dbReference type="ARBA" id="ARBA00008428"/>
    </source>
</evidence>
<dbReference type="PROSITE" id="PS51199">
    <property type="entry name" value="SF4_HELICASE"/>
    <property type="match status" value="1"/>
</dbReference>
<feature type="domain" description="SF4 helicase" evidence="13">
    <location>
        <begin position="179"/>
        <end position="351"/>
    </location>
</feature>
<evidence type="ECO:0000256" key="6">
    <source>
        <dbReference type="ARBA" id="ARBA00022806"/>
    </source>
</evidence>
<reference evidence="14 15" key="1">
    <citation type="submission" date="2018-12" db="EMBL/GenBank/DDBJ databases">
        <authorList>
            <consortium name="Pathogen Informatics"/>
        </authorList>
    </citation>
    <scope>NUCLEOTIDE SEQUENCE [LARGE SCALE GENOMIC DNA]</scope>
    <source>
        <strain evidence="14 15">NCTC7406</strain>
    </source>
</reference>
<evidence type="ECO:0000256" key="5">
    <source>
        <dbReference type="ARBA" id="ARBA00022801"/>
    </source>
</evidence>
<dbReference type="Pfam" id="PF03796">
    <property type="entry name" value="DnaB_C"/>
    <property type="match status" value="1"/>
</dbReference>
<evidence type="ECO:0000256" key="9">
    <source>
        <dbReference type="ARBA" id="ARBA00023235"/>
    </source>
</evidence>
<dbReference type="Proteomes" id="UP000276345">
    <property type="component" value="Chromosome"/>
</dbReference>
<comment type="function">
    <text evidence="10">The main replicative DNA helicase, it participates in initiation and elongation during chromosome replication. Travels ahead of the DNA replisome, separating dsDNA into templates for DNA synthesis. A processive ATP-dependent 5'-3' DNA helicase it has DNA-dependent ATPase activity.</text>
</comment>
<comment type="catalytic activity">
    <reaction evidence="12">
        <text>ATP + H2O = ADP + phosphate + H(+)</text>
        <dbReference type="Rhea" id="RHEA:13065"/>
        <dbReference type="ChEBI" id="CHEBI:15377"/>
        <dbReference type="ChEBI" id="CHEBI:15378"/>
        <dbReference type="ChEBI" id="CHEBI:30616"/>
        <dbReference type="ChEBI" id="CHEBI:43474"/>
        <dbReference type="ChEBI" id="CHEBI:456216"/>
        <dbReference type="EC" id="5.6.2.3"/>
    </reaction>
</comment>
<dbReference type="SUPFAM" id="SSF52540">
    <property type="entry name" value="P-loop containing nucleoside triphosphate hydrolases"/>
    <property type="match status" value="1"/>
</dbReference>
<evidence type="ECO:0000256" key="12">
    <source>
        <dbReference type="ARBA" id="ARBA00048954"/>
    </source>
</evidence>
<keyword evidence="7" id="KW-0067">ATP-binding</keyword>
<dbReference type="InterPro" id="IPR027417">
    <property type="entry name" value="P-loop_NTPase"/>
</dbReference>
<sequence length="351" mass="38887">MNKRKRPQPPHSVEAEQSVLGGLMLDNDRWDDVATQISAQDFFISAHRTIYSHMQTLIEQGNPIDLITLSESLEQQERLEQVGGFAYLAELSKNTPSAANIIPYAQYISSYGELRQLLLLGNELSDMAGQPRNNVADVLAFAEQKLFAIAQSHQDGGLTDISACFDNVLAGIAQRYEAERGSLSGTPSGLEQLDALTCGFQPADLIIAAARPSVGKTAFALTLCVNALMRLPTQPVQIYSMEMSAEQLLLRLVSLLGRVSQTRLRSGDLSDDDWQQIGISANILMTEWKDRLLIDDSGILTPSILRSRARRSLRQYGLPSLIVIDYLQLMRSGGAETAIRRSRRSRARLRR</sequence>
<dbReference type="FunFam" id="1.10.860.10:FF:000001">
    <property type="entry name" value="Replicative DNA helicase"/>
    <property type="match status" value="1"/>
</dbReference>
<dbReference type="InterPro" id="IPR016136">
    <property type="entry name" value="DNA_helicase_N/primase_C"/>
</dbReference>
<evidence type="ECO:0000313" key="15">
    <source>
        <dbReference type="Proteomes" id="UP000276345"/>
    </source>
</evidence>
<dbReference type="EC" id="5.6.2.3" evidence="11"/>
<name>A0A447P1B6_SALET</name>
<organism evidence="14 15">
    <name type="scientific">Salmonella enterica subsp. enterica serovar Sanjuan</name>
    <dbReference type="NCBI Taxonomy" id="1160765"/>
    <lineage>
        <taxon>Bacteria</taxon>
        <taxon>Pseudomonadati</taxon>
        <taxon>Pseudomonadota</taxon>
        <taxon>Gammaproteobacteria</taxon>
        <taxon>Enterobacterales</taxon>
        <taxon>Enterobacteriaceae</taxon>
        <taxon>Salmonella</taxon>
    </lineage>
</organism>
<keyword evidence="9" id="KW-0413">Isomerase</keyword>
<keyword evidence="5 14" id="KW-0378">Hydrolase</keyword>
<dbReference type="GO" id="GO:0043139">
    <property type="term" value="F:5'-3' DNA helicase activity"/>
    <property type="evidence" value="ECO:0007669"/>
    <property type="project" value="UniProtKB-EC"/>
</dbReference>
<dbReference type="Pfam" id="PF00772">
    <property type="entry name" value="DnaB"/>
    <property type="match status" value="1"/>
</dbReference>
<dbReference type="GO" id="GO:0003677">
    <property type="term" value="F:DNA binding"/>
    <property type="evidence" value="ECO:0007669"/>
    <property type="project" value="UniProtKB-KW"/>
</dbReference>
<evidence type="ECO:0000313" key="14">
    <source>
        <dbReference type="EMBL" id="VEA09298.1"/>
    </source>
</evidence>
<dbReference type="InterPro" id="IPR007694">
    <property type="entry name" value="DNA_helicase_DnaB-like_C"/>
</dbReference>
<protein>
    <recommendedName>
        <fullName evidence="11">DNA 5'-3' helicase</fullName>
        <ecNumber evidence="11">5.6.2.3</ecNumber>
    </recommendedName>
</protein>
<evidence type="ECO:0000256" key="10">
    <source>
        <dbReference type="ARBA" id="ARBA00044932"/>
    </source>
</evidence>